<dbReference type="InterPro" id="IPR004320">
    <property type="entry name" value="BPS1_pln"/>
</dbReference>
<proteinExistence type="predicted"/>
<keyword evidence="2" id="KW-1185">Reference proteome</keyword>
<reference evidence="1 2" key="1">
    <citation type="submission" date="2024-01" db="EMBL/GenBank/DDBJ databases">
        <title>The genomes of 5 underutilized Papilionoideae crops provide insights into root nodulation and disease resistanc.</title>
        <authorList>
            <person name="Jiang F."/>
        </authorList>
    </citation>
    <scope>NUCLEOTIDE SEQUENCE [LARGE SCALE GENOMIC DNA]</scope>
    <source>
        <strain evidence="1">DUOXIRENSHENG_FW03</strain>
        <tissue evidence="1">Leaves</tissue>
    </source>
</reference>
<evidence type="ECO:0000313" key="1">
    <source>
        <dbReference type="EMBL" id="KAK7379732.1"/>
    </source>
</evidence>
<dbReference type="GO" id="GO:0048364">
    <property type="term" value="P:root development"/>
    <property type="evidence" value="ECO:0007669"/>
    <property type="project" value="InterPro"/>
</dbReference>
<dbReference type="EMBL" id="JAYMYS010000017">
    <property type="protein sequence ID" value="KAK7379732.1"/>
    <property type="molecule type" value="Genomic_DNA"/>
</dbReference>
<dbReference type="Pfam" id="PF03087">
    <property type="entry name" value="BPS1"/>
    <property type="match status" value="1"/>
</dbReference>
<dbReference type="PANTHER" id="PTHR33070">
    <property type="entry name" value="OS06G0725500 PROTEIN"/>
    <property type="match status" value="1"/>
</dbReference>
<accession>A0AAN9NZ34</accession>
<organism evidence="1 2">
    <name type="scientific">Psophocarpus tetragonolobus</name>
    <name type="common">Winged bean</name>
    <name type="synonym">Dolichos tetragonolobus</name>
    <dbReference type="NCBI Taxonomy" id="3891"/>
    <lineage>
        <taxon>Eukaryota</taxon>
        <taxon>Viridiplantae</taxon>
        <taxon>Streptophyta</taxon>
        <taxon>Embryophyta</taxon>
        <taxon>Tracheophyta</taxon>
        <taxon>Spermatophyta</taxon>
        <taxon>Magnoliopsida</taxon>
        <taxon>eudicotyledons</taxon>
        <taxon>Gunneridae</taxon>
        <taxon>Pentapetalae</taxon>
        <taxon>rosids</taxon>
        <taxon>fabids</taxon>
        <taxon>Fabales</taxon>
        <taxon>Fabaceae</taxon>
        <taxon>Papilionoideae</taxon>
        <taxon>50 kb inversion clade</taxon>
        <taxon>NPAAA clade</taxon>
        <taxon>indigoferoid/millettioid clade</taxon>
        <taxon>Phaseoleae</taxon>
        <taxon>Psophocarpus</taxon>
    </lineage>
</organism>
<evidence type="ECO:0000313" key="2">
    <source>
        <dbReference type="Proteomes" id="UP001386955"/>
    </source>
</evidence>
<dbReference type="PANTHER" id="PTHR33070:SF109">
    <property type="entry name" value="DOMAIN PROTEIN, PUTATIVE (DUF241)-RELATED"/>
    <property type="match status" value="1"/>
</dbReference>
<sequence>MASTQKVTQVLKQLWLNTKCLAREFTLINLSVYQFILSFFTVSSSNSKATKWFLVAKLMKYNGVKSNEDNKENVNESQFADTTLNTLLIEGTNNVENMQVANERFEVLKNPIESVDNGLEIVFRRLIKTRASLSALHLPIEYFL</sequence>
<gene>
    <name evidence="1" type="ORF">VNO78_34422</name>
</gene>
<dbReference type="AlphaFoldDB" id="A0AAN9NZ34"/>
<dbReference type="GO" id="GO:0048367">
    <property type="term" value="P:shoot system development"/>
    <property type="evidence" value="ECO:0007669"/>
    <property type="project" value="InterPro"/>
</dbReference>
<name>A0AAN9NZ34_PSOTE</name>
<protein>
    <submittedName>
        <fullName evidence="1">Uncharacterized protein</fullName>
    </submittedName>
</protein>
<comment type="caution">
    <text evidence="1">The sequence shown here is derived from an EMBL/GenBank/DDBJ whole genome shotgun (WGS) entry which is preliminary data.</text>
</comment>
<dbReference type="Proteomes" id="UP001386955">
    <property type="component" value="Unassembled WGS sequence"/>
</dbReference>